<feature type="region of interest" description="Disordered" evidence="1">
    <location>
        <begin position="1"/>
        <end position="23"/>
    </location>
</feature>
<keyword evidence="4" id="KW-1185">Reference proteome</keyword>
<evidence type="ECO:0000259" key="2">
    <source>
        <dbReference type="Pfam" id="PF25122"/>
    </source>
</evidence>
<dbReference type="PANTHER" id="PTHR36308:SF1">
    <property type="entry name" value="DENTIN SIALOPHOSPHOPROTEIN-RELATED"/>
    <property type="match status" value="1"/>
</dbReference>
<feature type="region of interest" description="Disordered" evidence="1">
    <location>
        <begin position="48"/>
        <end position="71"/>
    </location>
</feature>
<protein>
    <recommendedName>
        <fullName evidence="2">DUF7815 domain-containing protein</fullName>
    </recommendedName>
</protein>
<name>A0A835QA20_VANPL</name>
<dbReference type="OrthoDB" id="414558at2759"/>
<dbReference type="Pfam" id="PF25122">
    <property type="entry name" value="DUF7815"/>
    <property type="match status" value="1"/>
</dbReference>
<comment type="caution">
    <text evidence="3">The sequence shown here is derived from an EMBL/GenBank/DDBJ whole genome shotgun (WGS) entry which is preliminary data.</text>
</comment>
<dbReference type="EMBL" id="JADCNL010000009">
    <property type="protein sequence ID" value="KAG0466980.1"/>
    <property type="molecule type" value="Genomic_DNA"/>
</dbReference>
<gene>
    <name evidence="3" type="ORF">HPP92_018560</name>
</gene>
<evidence type="ECO:0000313" key="4">
    <source>
        <dbReference type="Proteomes" id="UP000636800"/>
    </source>
</evidence>
<evidence type="ECO:0000313" key="3">
    <source>
        <dbReference type="EMBL" id="KAG0466980.1"/>
    </source>
</evidence>
<feature type="domain" description="DUF7815" evidence="2">
    <location>
        <begin position="78"/>
        <end position="102"/>
    </location>
</feature>
<dbReference type="PANTHER" id="PTHR36308">
    <property type="entry name" value="DENTIN SIALOPHOSPHOPROTEIN-RELATED"/>
    <property type="match status" value="1"/>
</dbReference>
<reference evidence="3 4" key="1">
    <citation type="journal article" date="2020" name="Nat. Food">
        <title>A phased Vanilla planifolia genome enables genetic improvement of flavour and production.</title>
        <authorList>
            <person name="Hasing T."/>
            <person name="Tang H."/>
            <person name="Brym M."/>
            <person name="Khazi F."/>
            <person name="Huang T."/>
            <person name="Chambers A.H."/>
        </authorList>
    </citation>
    <scope>NUCLEOTIDE SEQUENCE [LARGE SCALE GENOMIC DNA]</scope>
    <source>
        <tissue evidence="3">Leaf</tissue>
    </source>
</reference>
<accession>A0A835QA20</accession>
<organism evidence="3 4">
    <name type="scientific">Vanilla planifolia</name>
    <name type="common">Vanilla</name>
    <dbReference type="NCBI Taxonomy" id="51239"/>
    <lineage>
        <taxon>Eukaryota</taxon>
        <taxon>Viridiplantae</taxon>
        <taxon>Streptophyta</taxon>
        <taxon>Embryophyta</taxon>
        <taxon>Tracheophyta</taxon>
        <taxon>Spermatophyta</taxon>
        <taxon>Magnoliopsida</taxon>
        <taxon>Liliopsida</taxon>
        <taxon>Asparagales</taxon>
        <taxon>Orchidaceae</taxon>
        <taxon>Vanilloideae</taxon>
        <taxon>Vanilleae</taxon>
        <taxon>Vanilla</taxon>
    </lineage>
</organism>
<dbReference type="AlphaFoldDB" id="A0A835QA20"/>
<evidence type="ECO:0000256" key="1">
    <source>
        <dbReference type="SAM" id="MobiDB-lite"/>
    </source>
</evidence>
<dbReference type="InterPro" id="IPR056717">
    <property type="entry name" value="DUF7815"/>
</dbReference>
<sequence>MISASRVRNAVVTPRQRREREREREGYGAGICFRSDADMQIRLRRSAGVPSYDHGDPALPSALNRRSRGRPRSLCPDYLCCRRCHGRLPRRVNSTICIFCGGKQRREGITMSMCFNSTAAYRNMLQSLDLDGK</sequence>
<dbReference type="Proteomes" id="UP000636800">
    <property type="component" value="Unassembled WGS sequence"/>
</dbReference>
<proteinExistence type="predicted"/>